<keyword evidence="2" id="KW-1185">Reference proteome</keyword>
<proteinExistence type="predicted"/>
<protein>
    <submittedName>
        <fullName evidence="1">Uncharacterized protein</fullName>
    </submittedName>
</protein>
<dbReference type="Gene3D" id="2.130.10.10">
    <property type="entry name" value="YVTN repeat-like/Quinoprotein amine dehydrogenase"/>
    <property type="match status" value="1"/>
</dbReference>
<organism evidence="1 2">
    <name type="scientific">Thermogemmatispora aurantia</name>
    <dbReference type="NCBI Taxonomy" id="2045279"/>
    <lineage>
        <taxon>Bacteria</taxon>
        <taxon>Bacillati</taxon>
        <taxon>Chloroflexota</taxon>
        <taxon>Ktedonobacteria</taxon>
        <taxon>Thermogemmatisporales</taxon>
        <taxon>Thermogemmatisporaceae</taxon>
        <taxon>Thermogemmatispora</taxon>
    </lineage>
</organism>
<name>A0A5J4KIL3_9CHLR</name>
<dbReference type="InterPro" id="IPR015943">
    <property type="entry name" value="WD40/YVTN_repeat-like_dom_sf"/>
</dbReference>
<evidence type="ECO:0000313" key="2">
    <source>
        <dbReference type="Proteomes" id="UP000334820"/>
    </source>
</evidence>
<accession>A0A5J4KIL3</accession>
<dbReference type="SUPFAM" id="SSF50998">
    <property type="entry name" value="Quinoprotein alcohol dehydrogenase-like"/>
    <property type="match status" value="1"/>
</dbReference>
<comment type="caution">
    <text evidence="1">The sequence shown here is derived from an EMBL/GenBank/DDBJ whole genome shotgun (WGS) entry which is preliminary data.</text>
</comment>
<gene>
    <name evidence="1" type="ORF">KTAU_40310</name>
</gene>
<dbReference type="EMBL" id="BKZV01000007">
    <property type="protein sequence ID" value="GER85396.1"/>
    <property type="molecule type" value="Genomic_DNA"/>
</dbReference>
<dbReference type="InterPro" id="IPR011047">
    <property type="entry name" value="Quinoprotein_ADH-like_sf"/>
</dbReference>
<sequence length="222" mass="23257">MGSALDLLLLILLLAVLLPLLRAAFLLGASAPPSTATLESAALLTSDQNLLLTVSSDTLYAFSSKGILSVVQAHDGRLFWRYTLPVAASQFLPSSPFVANGGVYISDPCFAASPAVTPRASLPCLPGSGERTIVAAIRASDGHLLWQGTEEGRLFANTLIDGKRYLVYSLTSAALIKALEAKTGQVLFALTDVAKTAPGNTYGGAVTLFLLSWPRSTMACSI</sequence>
<evidence type="ECO:0000313" key="1">
    <source>
        <dbReference type="EMBL" id="GER85396.1"/>
    </source>
</evidence>
<reference evidence="1 2" key="1">
    <citation type="journal article" date="2019" name="Int. J. Syst. Evol. Microbiol.">
        <title>Thermogemmatispora aurantia sp. nov. and Thermogemmatispora argillosa sp. nov., within the class Ktedonobacteria, and emended description of the genus Thermogemmatispora.</title>
        <authorList>
            <person name="Zheng Y."/>
            <person name="Wang C.M."/>
            <person name="Sakai Y."/>
            <person name="Abe K."/>
            <person name="Yokota A."/>
            <person name="Yabe S."/>
        </authorList>
    </citation>
    <scope>NUCLEOTIDE SEQUENCE [LARGE SCALE GENOMIC DNA]</scope>
    <source>
        <strain evidence="1 2">A1-2</strain>
    </source>
</reference>
<dbReference type="Proteomes" id="UP000334820">
    <property type="component" value="Unassembled WGS sequence"/>
</dbReference>
<dbReference type="AlphaFoldDB" id="A0A5J4KIL3"/>